<dbReference type="InterPro" id="IPR036188">
    <property type="entry name" value="FAD/NAD-bd_sf"/>
</dbReference>
<dbReference type="VEuPathDB" id="MicrosporidiaDB:EHP00_952"/>
<organism evidence="1 2">
    <name type="scientific">Ecytonucleospora hepatopenaei</name>
    <dbReference type="NCBI Taxonomy" id="646526"/>
    <lineage>
        <taxon>Eukaryota</taxon>
        <taxon>Fungi</taxon>
        <taxon>Fungi incertae sedis</taxon>
        <taxon>Microsporidia</taxon>
        <taxon>Enterocytozoonidae</taxon>
        <taxon>Ecytonucleospora</taxon>
    </lineage>
</organism>
<accession>A0A1W0E707</accession>
<sequence length="291" mass="33170">MKEIAIIGGGPSGLFLAKFLPDFYKINIYEKENNILGHYKYSLNQNKNIFLKILEKPNITLFRGVKVDNLSALKEETVVLCTGGKPKEEIKNTTSVFDQIKQWFSGKKLSVPRNICIIGMGNVTMDFLNLIQKDVDSVTVTSRSSLLDAKFTNDKIRELSNVYNINCFNNDNLLEKPINRASKSRKRMFESFVKNEKNPSLNLWFNTQATPLDKEKIRLINNKKSTILDVDKIYSSIGFIPNLNVNLDPFKKTYMLGWCEDAKGDITDSLTKAKNLATKISNDFKIKSTKF</sequence>
<evidence type="ECO:0000313" key="2">
    <source>
        <dbReference type="Proteomes" id="UP000192758"/>
    </source>
</evidence>
<evidence type="ECO:0000313" key="1">
    <source>
        <dbReference type="EMBL" id="OQS55040.1"/>
    </source>
</evidence>
<comment type="caution">
    <text evidence="1">The sequence shown here is derived from an EMBL/GenBank/DDBJ whole genome shotgun (WGS) entry which is preliminary data.</text>
</comment>
<protein>
    <submittedName>
        <fullName evidence="1">Fdxr</fullName>
    </submittedName>
</protein>
<gene>
    <name evidence="1" type="primary">fdxr</name>
    <name evidence="1" type="ORF">EHP00_952</name>
</gene>
<name>A0A1W0E707_9MICR</name>
<proteinExistence type="predicted"/>
<dbReference type="OrthoDB" id="333024at2759"/>
<dbReference type="Gene3D" id="3.50.50.60">
    <property type="entry name" value="FAD/NAD(P)-binding domain"/>
    <property type="match status" value="2"/>
</dbReference>
<dbReference type="SUPFAM" id="SSF51971">
    <property type="entry name" value="Nucleotide-binding domain"/>
    <property type="match status" value="1"/>
</dbReference>
<dbReference type="Proteomes" id="UP000192758">
    <property type="component" value="Unassembled WGS sequence"/>
</dbReference>
<dbReference type="SMR" id="A0A1W0E707"/>
<dbReference type="EMBL" id="MNPJ01000014">
    <property type="protein sequence ID" value="OQS55040.1"/>
    <property type="molecule type" value="Genomic_DNA"/>
</dbReference>
<keyword evidence="2" id="KW-1185">Reference proteome</keyword>
<dbReference type="AlphaFoldDB" id="A0A1W0E707"/>
<reference evidence="1 2" key="1">
    <citation type="journal article" date="2017" name="Environ. Microbiol.">
        <title>Decay of the glycolytic pathway and adaptation to intranuclear parasitism within Enterocytozoonidae microsporidia.</title>
        <authorList>
            <person name="Wiredu Boakye D."/>
            <person name="Jaroenlak P."/>
            <person name="Prachumwat A."/>
            <person name="Williams T.A."/>
            <person name="Bateman K.S."/>
            <person name="Itsathitphaisarn O."/>
            <person name="Sritunyalucksana K."/>
            <person name="Paszkiewicz K.H."/>
            <person name="Moore K.A."/>
            <person name="Stentiford G.D."/>
            <person name="Williams B.A."/>
        </authorList>
    </citation>
    <scope>NUCLEOTIDE SEQUENCE [LARGE SCALE GENOMIC DNA]</scope>
    <source>
        <strain evidence="1 2">TH1</strain>
    </source>
</reference>